<feature type="region of interest" description="Disordered" evidence="1">
    <location>
        <begin position="937"/>
        <end position="962"/>
    </location>
</feature>
<dbReference type="STRING" id="225164.V4A4J7"/>
<dbReference type="EMBL" id="KB202518">
    <property type="protein sequence ID" value="ESO89890.1"/>
    <property type="molecule type" value="Genomic_DNA"/>
</dbReference>
<feature type="region of interest" description="Disordered" evidence="1">
    <location>
        <begin position="1544"/>
        <end position="1573"/>
    </location>
</feature>
<proteinExistence type="predicted"/>
<dbReference type="KEGG" id="lgi:LOTGIDRAFT_164584"/>
<feature type="compositionally biased region" description="Polar residues" evidence="1">
    <location>
        <begin position="1194"/>
        <end position="1209"/>
    </location>
</feature>
<feature type="compositionally biased region" description="Low complexity" evidence="1">
    <location>
        <begin position="1636"/>
        <end position="1648"/>
    </location>
</feature>
<dbReference type="RefSeq" id="XP_009059365.1">
    <property type="nucleotide sequence ID" value="XM_009061117.1"/>
</dbReference>
<evidence type="ECO:0000313" key="3">
    <source>
        <dbReference type="Proteomes" id="UP000030746"/>
    </source>
</evidence>
<dbReference type="HOGENOM" id="CLU_233278_0_0_1"/>
<reference evidence="2 3" key="1">
    <citation type="journal article" date="2013" name="Nature">
        <title>Insights into bilaterian evolution from three spiralian genomes.</title>
        <authorList>
            <person name="Simakov O."/>
            <person name="Marletaz F."/>
            <person name="Cho S.J."/>
            <person name="Edsinger-Gonzales E."/>
            <person name="Havlak P."/>
            <person name="Hellsten U."/>
            <person name="Kuo D.H."/>
            <person name="Larsson T."/>
            <person name="Lv J."/>
            <person name="Arendt D."/>
            <person name="Savage R."/>
            <person name="Osoegawa K."/>
            <person name="de Jong P."/>
            <person name="Grimwood J."/>
            <person name="Chapman J.A."/>
            <person name="Shapiro H."/>
            <person name="Aerts A."/>
            <person name="Otillar R.P."/>
            <person name="Terry A.Y."/>
            <person name="Boore J.L."/>
            <person name="Grigoriev I.V."/>
            <person name="Lindberg D.R."/>
            <person name="Seaver E.C."/>
            <person name="Weisblat D.A."/>
            <person name="Putnam N.H."/>
            <person name="Rokhsar D.S."/>
        </authorList>
    </citation>
    <scope>NUCLEOTIDE SEQUENCE [LARGE SCALE GENOMIC DNA]</scope>
</reference>
<accession>V4A4J7</accession>
<dbReference type="OMA" id="GIHTTTD"/>
<feature type="compositionally biased region" description="Polar residues" evidence="1">
    <location>
        <begin position="1548"/>
        <end position="1567"/>
    </location>
</feature>
<dbReference type="Proteomes" id="UP000030746">
    <property type="component" value="Unassembled WGS sequence"/>
</dbReference>
<name>V4A4J7_LOTGI</name>
<evidence type="ECO:0000313" key="2">
    <source>
        <dbReference type="EMBL" id="ESO89890.1"/>
    </source>
</evidence>
<organism evidence="2 3">
    <name type="scientific">Lottia gigantea</name>
    <name type="common">Giant owl limpet</name>
    <dbReference type="NCBI Taxonomy" id="225164"/>
    <lineage>
        <taxon>Eukaryota</taxon>
        <taxon>Metazoa</taxon>
        <taxon>Spiralia</taxon>
        <taxon>Lophotrochozoa</taxon>
        <taxon>Mollusca</taxon>
        <taxon>Gastropoda</taxon>
        <taxon>Patellogastropoda</taxon>
        <taxon>Lottioidea</taxon>
        <taxon>Lottiidae</taxon>
        <taxon>Lottia</taxon>
    </lineage>
</organism>
<gene>
    <name evidence="2" type="ORF">LOTGIDRAFT_164584</name>
</gene>
<sequence>MDRKPPSGSRLSDYEQYRMKKYRDHARFLRPKREVIYVDGDRQYINTYDAMLDDANSPFGRNYILMNASPRGMLHVNRKKNTEHDWAPRLIKTDFNMPTIPKRAMSSMDLRRSETYTSAEDLRYHNVRKAGSFDDLLTRERYFSEVAPSESGISEIDSIFAIDDDSQSQSSICSADRSFCYSEVEEGHDRLDVLDVIEENEMAEDSGNHGSESLSCITNTNRRLSQGQINAGILTEELLKLKEAQEQRRVRKTEDIKEYIENNNATNRNYSTTSYDSCLGDSIRTDTDQSEYSEHGNYNTNNHGFKSGRKLTYSTDSGIDSRHESYKSHHDSEDMVTASVETTYLSDLPGVYEHEQRKSGEWWNKNDFSQKKTVEKSTFTPDKHKDTLTFKSKSEDDNVTTTVETIYLQDGDNLQYLDNETETVNIECESECKHNDSEIVQKSIETDYSEQTENKFQRSGEKFIASTQINSVIENNSENIEEITTETIHFGDQSVQLCDESPISDSQPHNSCEISINTQMVSDTVCQMSEDNLFTKEHVLNTHENLKSINLTRAEQNLTFSNQSELSLQFNDELELADDRNSVYYSQRNIDGKPTHDTETTVVVYNEAECTSTSVVSTELTTNQFTTNISYDENILEGKVEESNLSLGDNRHFTDHSGRNDEINTSTVLYTDITTQKTLGTTQYKETIKNSAKTGDIIDSEDILIHVEKFDIVDSVKDLEENGEQFIDNVKSFEQVEKSVIGNWNEDVVKVGVDRKEYFITEVVTSLQANISKKDINNVCFDLVTDIRADKLSHHNPIILDFPFTEKYIDRCENFIDQSDDRVLIRHNTLVHQLLEQVDSSIDYYECSGENVDSKEIKTDYILTKDREITLDSDNMAEGQDYSWTKEREGVYEEEEWDNLEDFRPQRQSGVKINVIKNKLPILTQYKMQTISENDEVDLGQSSFSDMYDPDSDRDSKVTTSVTHSNGIEISMIKTEQMNIAQYRVAQQSLDVSSVQDVNTCELEEAAPNVHTSPRANAEITETSTPFFNRFFKTTYHQNINSSQEFHLPVATDIDIYSSRQHNVHYKNLKLGEIGNENMGKTFQFVCDRPKIPIEWTQEQTLESKYMSTENKSSERIDFANISHISEPESPYKASCSAEVSLLEDSGYMTYLHEDSPKQSLLDISHDSDSSAYRSVCTAEVNVEIPGEEEKTETMLTSKSGVSLSPSSEISETESGYYTLTRSGKSVVSRQDTTEDMTSFVYEDSDHSLYKDQMFGVMNEESNVQFERIQSQEDITSYSETCHATSHDTSSEYLSGTTISRRDFNRIDSKEATADTLQEFIDFSESLGKSFELEEQKLLSEIESSEETSYVSAGIVASTAYLYTEAATSNEQNSFKTTVIEIFDSSEDLTGCIEFEVDDDGTGRNRRRSILDITKARSTEDLCRNLAADQVFTSRKYSVDVMDVQDGSRLGIRRVRSTEDMTSYKLSSEKTEYSYTMSEMKTHREESGALLHRQLEKANSTEVITSFENTSEATQLSTTTELHTSGMEHGDLKAFRTKQIEKADSTEDITSFENTSEATQLSTTTELHTSDMKQGDLKALRTKQIEKANSTEDITSFERTTEITDNSQLYDSQHAGLKNSRSLRKQTNSQDDEYWTTTTTTTETTTTTHHPGEEWRTDTETIDINYHSSQHDDLQSSTMQNIEQNTENRIETANSINYHLSQHDEIDHTHHGIETTTKMLQERQAPVLKLQHLDSQLESVDTIELLKSSKSFEGGLQQLLSSEGGIDHSEQFESMTDKDRNKIQMFIIYQDFAQMRERSRLKRQLGLLSKQFERLDSVDNSDKSTQLTTIDSFLDQFLNNLQVSEKLEVLKTQFKKVTSFRPVQYYDDDNEIYILMEKFSQILRELELHRDDNKLSAKLTYCLNFLKAKTIDGQFDSLCDFVCVESQKEDMELLQNHLCLTKEGDFGSRRLMKYLGRGFSTDMKTIWRPKLRTCLQTVCEDVELDFNSVSITPHKDENTGKPCCEFHGTDKGLLAELNLWSNQDSVNDLSPTFERRGIIN</sequence>
<dbReference type="GeneID" id="20239778"/>
<feature type="region of interest" description="Disordered" evidence="1">
    <location>
        <begin position="1190"/>
        <end position="1209"/>
    </location>
</feature>
<evidence type="ECO:0000256" key="1">
    <source>
        <dbReference type="SAM" id="MobiDB-lite"/>
    </source>
</evidence>
<keyword evidence="3" id="KW-1185">Reference proteome</keyword>
<dbReference type="CTD" id="20239778"/>
<dbReference type="OrthoDB" id="6113978at2759"/>
<protein>
    <submittedName>
        <fullName evidence="2">Uncharacterized protein</fullName>
    </submittedName>
</protein>
<feature type="region of interest" description="Disordered" evidence="1">
    <location>
        <begin position="1605"/>
        <end position="1653"/>
    </location>
</feature>